<keyword evidence="2" id="KW-0597">Phosphoprotein</keyword>
<reference evidence="11" key="2">
    <citation type="submission" date="2025-08" db="UniProtKB">
        <authorList>
            <consortium name="Ensembl"/>
        </authorList>
    </citation>
    <scope>IDENTIFICATION</scope>
</reference>
<evidence type="ECO:0000256" key="4">
    <source>
        <dbReference type="ARBA" id="ARBA00022853"/>
    </source>
</evidence>
<evidence type="ECO:0000313" key="12">
    <source>
        <dbReference type="Proteomes" id="UP000694680"/>
    </source>
</evidence>
<feature type="compositionally biased region" description="Low complexity" evidence="9">
    <location>
        <begin position="920"/>
        <end position="939"/>
    </location>
</feature>
<dbReference type="Ensembl" id="ENSGWIT00000031355.1">
    <property type="protein sequence ID" value="ENSGWIP00000028750.1"/>
    <property type="gene ID" value="ENSGWIG00000014467.1"/>
</dbReference>
<keyword evidence="3" id="KW-0832">Ubl conjugation</keyword>
<dbReference type="SMART" id="SM01014">
    <property type="entry name" value="ARID"/>
    <property type="match status" value="1"/>
</dbReference>
<evidence type="ECO:0000256" key="9">
    <source>
        <dbReference type="SAM" id="MobiDB-lite"/>
    </source>
</evidence>
<dbReference type="InterPro" id="IPR036431">
    <property type="entry name" value="ARID_dom_sf"/>
</dbReference>
<evidence type="ECO:0000256" key="8">
    <source>
        <dbReference type="ARBA" id="ARBA00023242"/>
    </source>
</evidence>
<keyword evidence="4" id="KW-0156">Chromatin regulator</keyword>
<keyword evidence="1" id="KW-1017">Isopeptide bond</keyword>
<evidence type="ECO:0000256" key="3">
    <source>
        <dbReference type="ARBA" id="ARBA00022843"/>
    </source>
</evidence>
<reference evidence="11" key="1">
    <citation type="submission" date="2020-06" db="EMBL/GenBank/DDBJ databases">
        <authorList>
            <consortium name="Wellcome Sanger Institute Data Sharing"/>
        </authorList>
    </citation>
    <scope>NUCLEOTIDE SEQUENCE [LARGE SCALE GENOMIC DNA]</scope>
</reference>
<feature type="compositionally biased region" description="Acidic residues" evidence="9">
    <location>
        <begin position="547"/>
        <end position="561"/>
    </location>
</feature>
<organism evidence="11 12">
    <name type="scientific">Gouania willdenowi</name>
    <name type="common">Blunt-snouted clingfish</name>
    <name type="synonym">Lepadogaster willdenowi</name>
    <dbReference type="NCBI Taxonomy" id="441366"/>
    <lineage>
        <taxon>Eukaryota</taxon>
        <taxon>Metazoa</taxon>
        <taxon>Chordata</taxon>
        <taxon>Craniata</taxon>
        <taxon>Vertebrata</taxon>
        <taxon>Euteleostomi</taxon>
        <taxon>Actinopterygii</taxon>
        <taxon>Neopterygii</taxon>
        <taxon>Teleostei</taxon>
        <taxon>Neoteleostei</taxon>
        <taxon>Acanthomorphata</taxon>
        <taxon>Ovalentaria</taxon>
        <taxon>Blenniimorphae</taxon>
        <taxon>Blenniiformes</taxon>
        <taxon>Gobiesocoidei</taxon>
        <taxon>Gobiesocidae</taxon>
        <taxon>Gobiesocinae</taxon>
        <taxon>Gouania</taxon>
    </lineage>
</organism>
<dbReference type="FunFam" id="2.30.30.140:FF:000009">
    <property type="entry name" value="AT-rich interactive domain-containing protein 4B"/>
    <property type="match status" value="1"/>
</dbReference>
<dbReference type="CDD" id="cd16883">
    <property type="entry name" value="ARID_ARID4B"/>
    <property type="match status" value="1"/>
</dbReference>
<reference evidence="11" key="3">
    <citation type="submission" date="2025-09" db="UniProtKB">
        <authorList>
            <consortium name="Ensembl"/>
        </authorList>
    </citation>
    <scope>IDENTIFICATION</scope>
</reference>
<keyword evidence="6" id="KW-0238">DNA-binding</keyword>
<feature type="region of interest" description="Disordered" evidence="9">
    <location>
        <begin position="1043"/>
        <end position="1104"/>
    </location>
</feature>
<dbReference type="Pfam" id="PF01388">
    <property type="entry name" value="ARID"/>
    <property type="match status" value="1"/>
</dbReference>
<dbReference type="FunFam" id="1.10.150.60:FF:000003">
    <property type="entry name" value="AT-rich interactive domain-containing protein 4B"/>
    <property type="match status" value="1"/>
</dbReference>
<dbReference type="SUPFAM" id="SSF46774">
    <property type="entry name" value="ARID-like"/>
    <property type="match status" value="1"/>
</dbReference>
<keyword evidence="12" id="KW-1185">Reference proteome</keyword>
<dbReference type="PROSITE" id="PS51011">
    <property type="entry name" value="ARID"/>
    <property type="match status" value="1"/>
</dbReference>
<dbReference type="PANTHER" id="PTHR13964:SF24">
    <property type="entry name" value="AT-RICH INTERACTIVE DOMAIN-CONTAINING PROTEIN 4B"/>
    <property type="match status" value="1"/>
</dbReference>
<dbReference type="GO" id="GO:0005634">
    <property type="term" value="C:nucleus"/>
    <property type="evidence" value="ECO:0007669"/>
    <property type="project" value="TreeGrafter"/>
</dbReference>
<gene>
    <name evidence="11" type="primary">arid4b</name>
</gene>
<feature type="compositionally biased region" description="Acidic residues" evidence="9">
    <location>
        <begin position="798"/>
        <end position="809"/>
    </location>
</feature>
<evidence type="ECO:0000313" key="11">
    <source>
        <dbReference type="Ensembl" id="ENSGWIP00000028750.1"/>
    </source>
</evidence>
<dbReference type="InterPro" id="IPR051232">
    <property type="entry name" value="ARID/SWI1_ChromRemod"/>
</dbReference>
<dbReference type="SMART" id="SM00333">
    <property type="entry name" value="TUDOR"/>
    <property type="match status" value="1"/>
</dbReference>
<feature type="region of interest" description="Disordered" evidence="9">
    <location>
        <begin position="542"/>
        <end position="561"/>
    </location>
</feature>
<feature type="domain" description="ARID" evidence="10">
    <location>
        <begin position="288"/>
        <end position="380"/>
    </location>
</feature>
<keyword evidence="8" id="KW-0539">Nucleus</keyword>
<feature type="compositionally biased region" description="Pro residues" evidence="9">
    <location>
        <begin position="848"/>
        <end position="858"/>
    </location>
</feature>
<dbReference type="InterPro" id="IPR001606">
    <property type="entry name" value="ARID_dom"/>
</dbReference>
<evidence type="ECO:0000256" key="2">
    <source>
        <dbReference type="ARBA" id="ARBA00022553"/>
    </source>
</evidence>
<dbReference type="Gene3D" id="1.10.150.60">
    <property type="entry name" value="ARID DNA-binding domain"/>
    <property type="match status" value="1"/>
</dbReference>
<feature type="region of interest" description="Disordered" evidence="9">
    <location>
        <begin position="477"/>
        <end position="506"/>
    </location>
</feature>
<dbReference type="Proteomes" id="UP000694680">
    <property type="component" value="Chromosome 15"/>
</dbReference>
<keyword evidence="7" id="KW-0804">Transcription</keyword>
<evidence type="ECO:0000256" key="5">
    <source>
        <dbReference type="ARBA" id="ARBA00023015"/>
    </source>
</evidence>
<feature type="compositionally biased region" description="Polar residues" evidence="9">
    <location>
        <begin position="407"/>
        <end position="418"/>
    </location>
</feature>
<proteinExistence type="predicted"/>
<accession>A0A8C5GDN6</accession>
<feature type="compositionally biased region" description="Low complexity" evidence="9">
    <location>
        <begin position="1061"/>
        <end position="1073"/>
    </location>
</feature>
<feature type="compositionally biased region" description="Low complexity" evidence="9">
    <location>
        <begin position="1087"/>
        <end position="1104"/>
    </location>
</feature>
<keyword evidence="5" id="KW-0805">Transcription regulation</keyword>
<dbReference type="GO" id="GO:0006357">
    <property type="term" value="P:regulation of transcription by RNA polymerase II"/>
    <property type="evidence" value="ECO:0007669"/>
    <property type="project" value="TreeGrafter"/>
</dbReference>
<evidence type="ECO:0000256" key="7">
    <source>
        <dbReference type="ARBA" id="ARBA00023163"/>
    </source>
</evidence>
<feature type="region of interest" description="Disordered" evidence="9">
    <location>
        <begin position="249"/>
        <end position="289"/>
    </location>
</feature>
<evidence type="ECO:0000256" key="1">
    <source>
        <dbReference type="ARBA" id="ARBA00022499"/>
    </source>
</evidence>
<feature type="compositionally biased region" description="Acidic residues" evidence="9">
    <location>
        <begin position="151"/>
        <end position="165"/>
    </location>
</feature>
<sequence>MFQTLEEPPYLTVGTDVSAKYRGAFCEAKIKTAKRLVKAKVTFKPDLSTAEVHDENIKGPLKVGAVVEVKNQDGVYQEATINKLTDASIYTVVFDDGDEKTLRRSSLCLKGARHFAESESLDRLPLTNPEHFGTPVIGKKGNRGRRSNPIQEEELSSSSSEEEESDQRQNEDLFGKVVCVEGVAAGDKKKTTWYPALVISPDCNEDVTVKKDNIYVRQLTSLILVCTGLCFTALDAAVEFQQQQVVPSSWKTEVKEESSSSEEDDDDEEEEQEEDASGEEEEEVEPFPEERENFLQQLYKFMEDRGTPINKRPVLGYKNLNLFKLYRLVHKLGGFDNIESGAVWKQVYQDLGIPVLNSAAGYNVKCAYRKYLNGFEEYCTSTAITFRMDLPLKQAKSSEEPPRRTAHTTSSPEEQITPSDKEASSAQAAVCKVGAHQYSSFSFHFIDVISSFILIVYDEWIKADKIVRPANKNVPKIKHRKKIKRLNDRDHLGSPSNSPRVTRPKCGLSQDVFSKMDEGEDKGTQLSPVKSIEITSILNGLQASEVSTDESDQEHGDDDGEHVEEKLLDSRDNLRKGPSELLHITEQHRECAPTPNGSKPSPVSGKNMESVLPENTDVGKRRNQQELEVEAGSRKRKSDSAAERTLKNQSKAKTRTTRSADWLPAGSPRKQEDRASSSSSEDEAAALIESQVVETERSRPKNKGSPSKKYNGMKEKNKSTRQAAFWEIPEKRAKVSGNAEERPLVRPKGQKDVWSSIQAQWPKKTLKELFSDSDTEAANSPPPPVSSCLEEPSIGEDATPEDEVSEEQMDNDKLQEFPSSGSNSLLNTPPTTPESPSGGGSAAENPGHAPPSPTPPSAPSVLPLEPMTDAPPSGSIQEEVAGGRSETDSSTVEVESLGGELQDLPVDEGASSPSKVLEVSLSCNSSSCSLELSSNTNSSDSEDQSVIEAAAKPSKNHTADLKGSSSPKCPGRSPPSSHKYHKHGDVDHTQHRDHHCRSQRVYKWSFQMSDLEKMSSLERISFLQEKLQDIRNHYLSLKSEVASIDRRRKRMKKKEQETAASSSSSSSSPSSSSLTAAVMLTLADPPVSSSSSSSQNSGVSVECR</sequence>
<name>A0A8C5GDN6_GOUWI</name>
<dbReference type="GO" id="GO:0006325">
    <property type="term" value="P:chromatin organization"/>
    <property type="evidence" value="ECO:0007669"/>
    <property type="project" value="UniProtKB-KW"/>
</dbReference>
<dbReference type="InterPro" id="IPR002999">
    <property type="entry name" value="Tudor"/>
</dbReference>
<dbReference type="InterPro" id="IPR012603">
    <property type="entry name" value="ARID4A/B_PWWP"/>
</dbReference>
<feature type="region of interest" description="Disordered" evidence="9">
    <location>
        <begin position="124"/>
        <end position="170"/>
    </location>
</feature>
<protein>
    <recommendedName>
        <fullName evidence="10">ARID domain-containing protein</fullName>
    </recommendedName>
</protein>
<feature type="region of interest" description="Disordered" evidence="9">
    <location>
        <begin position="586"/>
        <end position="997"/>
    </location>
</feature>
<dbReference type="Gene3D" id="2.30.30.140">
    <property type="match status" value="2"/>
</dbReference>
<dbReference type="SUPFAM" id="SSF63748">
    <property type="entry name" value="Tudor/PWWP/MBT"/>
    <property type="match status" value="1"/>
</dbReference>
<evidence type="ECO:0000256" key="6">
    <source>
        <dbReference type="ARBA" id="ARBA00023125"/>
    </source>
</evidence>
<dbReference type="SMART" id="SM00501">
    <property type="entry name" value="BRIGHT"/>
    <property type="match status" value="1"/>
</dbReference>
<feature type="region of interest" description="Disordered" evidence="9">
    <location>
        <begin position="395"/>
        <end position="421"/>
    </location>
</feature>
<dbReference type="GO" id="GO:0000976">
    <property type="term" value="F:transcription cis-regulatory region binding"/>
    <property type="evidence" value="ECO:0007669"/>
    <property type="project" value="TreeGrafter"/>
</dbReference>
<feature type="compositionally biased region" description="Basic and acidic residues" evidence="9">
    <location>
        <begin position="728"/>
        <end position="744"/>
    </location>
</feature>
<dbReference type="InterPro" id="IPR028853">
    <property type="entry name" value="ARID4B_ARID/BRIGHT"/>
</dbReference>
<dbReference type="PANTHER" id="PTHR13964">
    <property type="entry name" value="RBP-RELATED"/>
    <property type="match status" value="1"/>
</dbReference>
<dbReference type="AlphaFoldDB" id="A0A8C5GDN6"/>
<dbReference type="Pfam" id="PF08169">
    <property type="entry name" value="RBB1NT"/>
    <property type="match status" value="1"/>
</dbReference>
<evidence type="ECO:0000259" key="10">
    <source>
        <dbReference type="PROSITE" id="PS51011"/>
    </source>
</evidence>
<feature type="compositionally biased region" description="Acidic residues" evidence="9">
    <location>
        <begin position="259"/>
        <end position="287"/>
    </location>
</feature>